<evidence type="ECO:0000313" key="2">
    <source>
        <dbReference type="Proteomes" id="UP000038009"/>
    </source>
</evidence>
<gene>
    <name evidence="1" type="ORF">ABL78_7953</name>
</gene>
<dbReference type="OrthoDB" id="275885at2759"/>
<dbReference type="GO" id="GO:0016829">
    <property type="term" value="F:lyase activity"/>
    <property type="evidence" value="ECO:0007669"/>
    <property type="project" value="UniProtKB-KW"/>
</dbReference>
<accession>A0A0N1PA66</accession>
<organism evidence="1 2">
    <name type="scientific">Leptomonas seymouri</name>
    <dbReference type="NCBI Taxonomy" id="5684"/>
    <lineage>
        <taxon>Eukaryota</taxon>
        <taxon>Discoba</taxon>
        <taxon>Euglenozoa</taxon>
        <taxon>Kinetoplastea</taxon>
        <taxon>Metakinetoplastina</taxon>
        <taxon>Trypanosomatida</taxon>
        <taxon>Trypanosomatidae</taxon>
        <taxon>Leishmaniinae</taxon>
        <taxon>Leptomonas</taxon>
    </lineage>
</organism>
<protein>
    <submittedName>
        <fullName evidence="1">Argininosuccinate lyase</fullName>
    </submittedName>
</protein>
<dbReference type="AlphaFoldDB" id="A0A0N1PA66"/>
<evidence type="ECO:0000313" key="1">
    <source>
        <dbReference type="EMBL" id="KPI83025.1"/>
    </source>
</evidence>
<dbReference type="VEuPathDB" id="TriTrypDB:Lsey_0456_0020"/>
<comment type="caution">
    <text evidence="1">The sequence shown here is derived from an EMBL/GenBank/DDBJ whole genome shotgun (WGS) entry which is preliminary data.</text>
</comment>
<proteinExistence type="predicted"/>
<name>A0A0N1PA66_LEPSE</name>
<keyword evidence="2" id="KW-1185">Reference proteome</keyword>
<reference evidence="1 2" key="1">
    <citation type="journal article" date="2015" name="PLoS Pathog.">
        <title>Leptomonas seymouri: Adaptations to the Dixenous Life Cycle Analyzed by Genome Sequencing, Transcriptome Profiling and Co-infection with Leishmania donovani.</title>
        <authorList>
            <person name="Kraeva N."/>
            <person name="Butenko A."/>
            <person name="Hlavacova J."/>
            <person name="Kostygov A."/>
            <person name="Myskova J."/>
            <person name="Grybchuk D."/>
            <person name="Lestinova T."/>
            <person name="Votypka J."/>
            <person name="Volf P."/>
            <person name="Opperdoes F."/>
            <person name="Flegontov P."/>
            <person name="Lukes J."/>
            <person name="Yurchenko V."/>
        </authorList>
    </citation>
    <scope>NUCLEOTIDE SEQUENCE [LARGE SCALE GENOMIC DNA]</scope>
    <source>
        <strain evidence="1 2">ATCC 30220</strain>
    </source>
</reference>
<keyword evidence="1" id="KW-0456">Lyase</keyword>
<dbReference type="EMBL" id="LJSK01000456">
    <property type="protein sequence ID" value="KPI83025.1"/>
    <property type="molecule type" value="Genomic_DNA"/>
</dbReference>
<dbReference type="Proteomes" id="UP000038009">
    <property type="component" value="Unassembled WGS sequence"/>
</dbReference>
<sequence length="76" mass="8059">MVGHQKSLGGLSMGEFTSFSSAINDDVYNSISMETCAKDRKMVGGPAKEVSLTASENAKAFVTAEMSVRWTAALPL</sequence>